<dbReference type="EMBL" id="JADOXO010000005">
    <property type="protein sequence ID" value="KAF9821203.1"/>
    <property type="molecule type" value="Genomic_DNA"/>
</dbReference>
<keyword evidence="2" id="KW-0689">Ribosomal protein</keyword>
<sequence>MQALTCAIRSALRRSSSQWRSSAAVSAATAARRHNSSSAPANAEVVEALQDAGDSTQEGPAARLAAGFQGVNAPLVGDKLHLRGFQKHKFIRPAHLTYNSRVSKRRRPARHLLGLDAKAARLSDLFHQLNVDPLDECTNSSLLSRYVTDIGKIQSRAVTGLTWKNQRRLGKSIRRAKMMGIIPVLSKRPLSLFNREY</sequence>
<dbReference type="PANTHER" id="PTHR13479:SF40">
    <property type="entry name" value="SMALL RIBOSOMAL SUBUNIT PROTEIN BS18M"/>
    <property type="match status" value="1"/>
</dbReference>
<dbReference type="Gene3D" id="4.10.640.10">
    <property type="entry name" value="Ribosomal protein S18"/>
    <property type="match status" value="1"/>
</dbReference>
<reference evidence="5" key="1">
    <citation type="submission" date="2020-11" db="EMBL/GenBank/DDBJ databases">
        <authorList>
            <person name="Koelle M."/>
            <person name="Horta M.A.C."/>
            <person name="Nowrousian M."/>
            <person name="Ohm R.A."/>
            <person name="Benz P."/>
            <person name="Pilgard A."/>
        </authorList>
    </citation>
    <scope>NUCLEOTIDE SEQUENCE</scope>
    <source>
        <strain evidence="5">FPRL280</strain>
    </source>
</reference>
<evidence type="ECO:0000256" key="3">
    <source>
        <dbReference type="ARBA" id="ARBA00023274"/>
    </source>
</evidence>
<comment type="caution">
    <text evidence="5">The sequence shown here is derived from an EMBL/GenBank/DDBJ whole genome shotgun (WGS) entry which is preliminary data.</text>
</comment>
<dbReference type="GO" id="GO:0032543">
    <property type="term" value="P:mitochondrial translation"/>
    <property type="evidence" value="ECO:0007669"/>
    <property type="project" value="TreeGrafter"/>
</dbReference>
<evidence type="ECO:0000256" key="1">
    <source>
        <dbReference type="ARBA" id="ARBA00005589"/>
    </source>
</evidence>
<dbReference type="GO" id="GO:0005763">
    <property type="term" value="C:mitochondrial small ribosomal subunit"/>
    <property type="evidence" value="ECO:0007669"/>
    <property type="project" value="TreeGrafter"/>
</dbReference>
<dbReference type="GO" id="GO:0070181">
    <property type="term" value="F:small ribosomal subunit rRNA binding"/>
    <property type="evidence" value="ECO:0007669"/>
    <property type="project" value="TreeGrafter"/>
</dbReference>
<gene>
    <name evidence="5" type="ORF">IEO21_00811</name>
</gene>
<reference evidence="5" key="2">
    <citation type="journal article" name="Front. Microbiol.">
        <title>Degradative Capacity of Two Strains of Rhodonia placenta: From Phenotype to Genotype.</title>
        <authorList>
            <person name="Kolle M."/>
            <person name="Horta M.A.C."/>
            <person name="Nowrousian M."/>
            <person name="Ohm R.A."/>
            <person name="Benz J.P."/>
            <person name="Pilgard A."/>
        </authorList>
    </citation>
    <scope>NUCLEOTIDE SEQUENCE</scope>
    <source>
        <strain evidence="5">FPRL280</strain>
    </source>
</reference>
<dbReference type="AlphaFoldDB" id="A0A8H7PAP6"/>
<proteinExistence type="inferred from homology"/>
<dbReference type="PRINTS" id="PR00974">
    <property type="entry name" value="RIBOSOMALS18"/>
</dbReference>
<comment type="similarity">
    <text evidence="1">Belongs to the bacterial ribosomal protein bS18 family.</text>
</comment>
<dbReference type="PANTHER" id="PTHR13479">
    <property type="entry name" value="30S RIBOSOMAL PROTEIN S18"/>
    <property type="match status" value="1"/>
</dbReference>
<accession>A0A8H7PAP6</accession>
<evidence type="ECO:0000313" key="5">
    <source>
        <dbReference type="EMBL" id="KAF9821203.1"/>
    </source>
</evidence>
<dbReference type="InterPro" id="IPR036870">
    <property type="entry name" value="Ribosomal_bS18_sf"/>
</dbReference>
<keyword evidence="3" id="KW-0687">Ribonucleoprotein</keyword>
<dbReference type="GO" id="GO:0003735">
    <property type="term" value="F:structural constituent of ribosome"/>
    <property type="evidence" value="ECO:0007669"/>
    <property type="project" value="InterPro"/>
</dbReference>
<name>A0A8H7PAP6_9APHY</name>
<protein>
    <recommendedName>
        <fullName evidence="4">Small ribosomal subunit protein bS18m</fullName>
    </recommendedName>
</protein>
<dbReference type="SUPFAM" id="SSF46911">
    <property type="entry name" value="Ribosomal protein S18"/>
    <property type="match status" value="1"/>
</dbReference>
<dbReference type="Proteomes" id="UP000639403">
    <property type="component" value="Unassembled WGS sequence"/>
</dbReference>
<dbReference type="InterPro" id="IPR001648">
    <property type="entry name" value="Ribosomal_bS18"/>
</dbReference>
<evidence type="ECO:0000256" key="4">
    <source>
        <dbReference type="ARBA" id="ARBA00035264"/>
    </source>
</evidence>
<evidence type="ECO:0000313" key="6">
    <source>
        <dbReference type="Proteomes" id="UP000639403"/>
    </source>
</evidence>
<evidence type="ECO:0000256" key="2">
    <source>
        <dbReference type="ARBA" id="ARBA00022980"/>
    </source>
</evidence>
<organism evidence="5 6">
    <name type="scientific">Rhodonia placenta</name>
    <dbReference type="NCBI Taxonomy" id="104341"/>
    <lineage>
        <taxon>Eukaryota</taxon>
        <taxon>Fungi</taxon>
        <taxon>Dikarya</taxon>
        <taxon>Basidiomycota</taxon>
        <taxon>Agaricomycotina</taxon>
        <taxon>Agaricomycetes</taxon>
        <taxon>Polyporales</taxon>
        <taxon>Adustoporiaceae</taxon>
        <taxon>Rhodonia</taxon>
    </lineage>
</organism>
<dbReference type="Pfam" id="PF01084">
    <property type="entry name" value="Ribosomal_S18"/>
    <property type="match status" value="1"/>
</dbReference>